<dbReference type="InterPro" id="IPR029058">
    <property type="entry name" value="AB_hydrolase_fold"/>
</dbReference>
<sequence length="374" mass="42332">MAMEELHLLLGSVLVCLSLIVRFTLIEAAPDGALITLLPGFKGTFPSEHYSGHVDVNYGRYLFYYFVVSEGNRETGPIVLWLNGGPGCSSFDGFIYEHGPFTFEAGKEDGSLPAVLHLNPYSWSKWFELFPEFRENSFYMAGESYGGVYVPTLAEEIVEGNEDGSKPKINFKGYMVGNGVTDPHFYRNALVPFAHGMGLISDDLFEDIKTTCKGKYFSPTDKDCKLNLKQLYVAIADLNEYNILEPCYHPPKSQLENTLWTNSEGHDDCRNDELATAWLNDEAVRKAIHAEDKRIGAWEICTDNIEYNRDAGSMISNHMKFTTEGYQVLIFRYLQEYDHKLTFLTIKGAGHSVARDKPRQALHFYSRWLAGKSI</sequence>
<keyword evidence="4 5" id="KW-0121">Carboxypeptidase</keyword>
<dbReference type="PROSITE" id="PS00131">
    <property type="entry name" value="CARBOXYPEPT_SER_SER"/>
    <property type="match status" value="1"/>
</dbReference>
<dbReference type="GO" id="GO:0019748">
    <property type="term" value="P:secondary metabolic process"/>
    <property type="evidence" value="ECO:0007669"/>
    <property type="project" value="TreeGrafter"/>
</dbReference>
<evidence type="ECO:0000313" key="5">
    <source>
        <dbReference type="EMBL" id="KAF5741124.1"/>
    </source>
</evidence>
<protein>
    <recommendedName>
        <fullName evidence="4">Carboxypeptidase</fullName>
        <ecNumber evidence="4">3.4.16.-</ecNumber>
    </recommendedName>
</protein>
<dbReference type="GO" id="GO:0005576">
    <property type="term" value="C:extracellular region"/>
    <property type="evidence" value="ECO:0007669"/>
    <property type="project" value="UniProtKB-SubCell"/>
</dbReference>
<dbReference type="SUPFAM" id="SSF53474">
    <property type="entry name" value="alpha/beta-Hydrolases"/>
    <property type="match status" value="1"/>
</dbReference>
<evidence type="ECO:0000256" key="1">
    <source>
        <dbReference type="ARBA" id="ARBA00004613"/>
    </source>
</evidence>
<keyword evidence="4" id="KW-0645">Protease</keyword>
<feature type="signal peptide" evidence="4">
    <location>
        <begin position="1"/>
        <end position="28"/>
    </location>
</feature>
<gene>
    <name evidence="5" type="ORF">HS088_TW10G00119</name>
</gene>
<dbReference type="PANTHER" id="PTHR11802">
    <property type="entry name" value="SERINE PROTEASE FAMILY S10 SERINE CARBOXYPEPTIDASE"/>
    <property type="match status" value="1"/>
</dbReference>
<comment type="similarity">
    <text evidence="2 4">Belongs to the peptidase S10 family.</text>
</comment>
<organism evidence="5 6">
    <name type="scientific">Tripterygium wilfordii</name>
    <name type="common">Thunder God vine</name>
    <dbReference type="NCBI Taxonomy" id="458696"/>
    <lineage>
        <taxon>Eukaryota</taxon>
        <taxon>Viridiplantae</taxon>
        <taxon>Streptophyta</taxon>
        <taxon>Embryophyta</taxon>
        <taxon>Tracheophyta</taxon>
        <taxon>Spermatophyta</taxon>
        <taxon>Magnoliopsida</taxon>
        <taxon>eudicotyledons</taxon>
        <taxon>Gunneridae</taxon>
        <taxon>Pentapetalae</taxon>
        <taxon>rosids</taxon>
        <taxon>fabids</taxon>
        <taxon>Celastrales</taxon>
        <taxon>Celastraceae</taxon>
        <taxon>Tripterygium</taxon>
    </lineage>
</organism>
<dbReference type="EC" id="3.4.16.-" evidence="4"/>
<dbReference type="Gene3D" id="3.40.50.1820">
    <property type="entry name" value="alpha/beta hydrolase"/>
    <property type="match status" value="2"/>
</dbReference>
<dbReference type="PRINTS" id="PR00724">
    <property type="entry name" value="CRBOXYPTASEC"/>
</dbReference>
<dbReference type="PANTHER" id="PTHR11802:SF346">
    <property type="entry name" value="CARBOXYPEPTIDASE"/>
    <property type="match status" value="1"/>
</dbReference>
<dbReference type="AlphaFoldDB" id="A0A7J7D453"/>
<dbReference type="EMBL" id="JAAARO010000010">
    <property type="protein sequence ID" value="KAF5741124.1"/>
    <property type="molecule type" value="Genomic_DNA"/>
</dbReference>
<dbReference type="InterPro" id="IPR018202">
    <property type="entry name" value="Ser_caboxypep_ser_AS"/>
</dbReference>
<keyword evidence="3" id="KW-0964">Secreted</keyword>
<evidence type="ECO:0000313" key="6">
    <source>
        <dbReference type="Proteomes" id="UP000593562"/>
    </source>
</evidence>
<dbReference type="InParanoid" id="A0A7J7D453"/>
<dbReference type="Proteomes" id="UP000593562">
    <property type="component" value="Unassembled WGS sequence"/>
</dbReference>
<keyword evidence="6" id="KW-1185">Reference proteome</keyword>
<dbReference type="GO" id="GO:0006508">
    <property type="term" value="P:proteolysis"/>
    <property type="evidence" value="ECO:0007669"/>
    <property type="project" value="UniProtKB-KW"/>
</dbReference>
<keyword evidence="4" id="KW-0732">Signal</keyword>
<accession>A0A7J7D453</accession>
<feature type="chain" id="PRO_5029942562" description="Carboxypeptidase" evidence="4">
    <location>
        <begin position="29"/>
        <end position="374"/>
    </location>
</feature>
<dbReference type="Gene3D" id="3.40.50.12670">
    <property type="match status" value="1"/>
</dbReference>
<comment type="caution">
    <text evidence="5">The sequence shown here is derived from an EMBL/GenBank/DDBJ whole genome shotgun (WGS) entry which is preliminary data.</text>
</comment>
<evidence type="ECO:0000256" key="4">
    <source>
        <dbReference type="RuleBase" id="RU361156"/>
    </source>
</evidence>
<evidence type="ECO:0000256" key="3">
    <source>
        <dbReference type="ARBA" id="ARBA00022525"/>
    </source>
</evidence>
<dbReference type="GO" id="GO:0016747">
    <property type="term" value="F:acyltransferase activity, transferring groups other than amino-acyl groups"/>
    <property type="evidence" value="ECO:0007669"/>
    <property type="project" value="TreeGrafter"/>
</dbReference>
<dbReference type="InterPro" id="IPR001563">
    <property type="entry name" value="Peptidase_S10"/>
</dbReference>
<name>A0A7J7D453_TRIWF</name>
<dbReference type="Pfam" id="PF00450">
    <property type="entry name" value="Peptidase_S10"/>
    <property type="match status" value="2"/>
</dbReference>
<evidence type="ECO:0000256" key="2">
    <source>
        <dbReference type="ARBA" id="ARBA00009431"/>
    </source>
</evidence>
<reference evidence="5 6" key="1">
    <citation type="journal article" date="2020" name="Nat. Commun.">
        <title>Genome of Tripterygium wilfordii and identification of cytochrome P450 involved in triptolide biosynthesis.</title>
        <authorList>
            <person name="Tu L."/>
            <person name="Su P."/>
            <person name="Zhang Z."/>
            <person name="Gao L."/>
            <person name="Wang J."/>
            <person name="Hu T."/>
            <person name="Zhou J."/>
            <person name="Zhang Y."/>
            <person name="Zhao Y."/>
            <person name="Liu Y."/>
            <person name="Song Y."/>
            <person name="Tong Y."/>
            <person name="Lu Y."/>
            <person name="Yang J."/>
            <person name="Xu C."/>
            <person name="Jia M."/>
            <person name="Peters R.J."/>
            <person name="Huang L."/>
            <person name="Gao W."/>
        </authorList>
    </citation>
    <scope>NUCLEOTIDE SEQUENCE [LARGE SCALE GENOMIC DNA]</scope>
    <source>
        <strain evidence="6">cv. XIE 37</strain>
        <tissue evidence="5">Leaf</tissue>
    </source>
</reference>
<dbReference type="GO" id="GO:0004185">
    <property type="term" value="F:serine-type carboxypeptidase activity"/>
    <property type="evidence" value="ECO:0007669"/>
    <property type="project" value="UniProtKB-UniRule"/>
</dbReference>
<keyword evidence="4" id="KW-0378">Hydrolase</keyword>
<proteinExistence type="inferred from homology"/>
<comment type="subcellular location">
    <subcellularLocation>
        <location evidence="1">Secreted</location>
    </subcellularLocation>
</comment>